<gene>
    <name evidence="6" type="ORF">Syun_019612</name>
</gene>
<keyword evidence="4" id="KW-0804">Transcription</keyword>
<keyword evidence="3" id="KW-0238">DNA-binding</keyword>
<dbReference type="Proteomes" id="UP001420932">
    <property type="component" value="Unassembled WGS sequence"/>
</dbReference>
<dbReference type="InterPro" id="IPR015300">
    <property type="entry name" value="DNA-bd_pseudobarrel_sf"/>
</dbReference>
<organism evidence="6 7">
    <name type="scientific">Stephania yunnanensis</name>
    <dbReference type="NCBI Taxonomy" id="152371"/>
    <lineage>
        <taxon>Eukaryota</taxon>
        <taxon>Viridiplantae</taxon>
        <taxon>Streptophyta</taxon>
        <taxon>Embryophyta</taxon>
        <taxon>Tracheophyta</taxon>
        <taxon>Spermatophyta</taxon>
        <taxon>Magnoliopsida</taxon>
        <taxon>Ranunculales</taxon>
        <taxon>Menispermaceae</taxon>
        <taxon>Menispermoideae</taxon>
        <taxon>Cissampelideae</taxon>
        <taxon>Stephania</taxon>
    </lineage>
</organism>
<dbReference type="EMBL" id="JBBNAF010000008">
    <property type="protein sequence ID" value="KAK9121995.1"/>
    <property type="molecule type" value="Genomic_DNA"/>
</dbReference>
<dbReference type="PANTHER" id="PTHR31541">
    <property type="entry name" value="B3 DOMAIN PLANT PROTEIN-RELATED"/>
    <property type="match status" value="1"/>
</dbReference>
<name>A0AAP0IVL8_9MAGN</name>
<dbReference type="SUPFAM" id="SSF101936">
    <property type="entry name" value="DNA-binding pseudobarrel domain"/>
    <property type="match status" value="1"/>
</dbReference>
<keyword evidence="5" id="KW-0539">Nucleus</keyword>
<dbReference type="GO" id="GO:0003677">
    <property type="term" value="F:DNA binding"/>
    <property type="evidence" value="ECO:0007669"/>
    <property type="project" value="UniProtKB-KW"/>
</dbReference>
<evidence type="ECO:0000256" key="4">
    <source>
        <dbReference type="ARBA" id="ARBA00023163"/>
    </source>
</evidence>
<evidence type="ECO:0000256" key="5">
    <source>
        <dbReference type="ARBA" id="ARBA00023242"/>
    </source>
</evidence>
<sequence>MAPNPEPHMPNPMRREIDKMAMDCRNPTWVGSKKVRGNDVTRYLNRLVLGGAMGAKLDEFLSAEEKGNNLNTKMVDGDGKVWEMDFNYWTSIKKYVFKRHWVKILDKFRVKKGWIVQIWCFKSNQNKTCFGVNFVNPKRKNVVKPPNRK</sequence>
<dbReference type="AlphaFoldDB" id="A0AAP0IVL8"/>
<evidence type="ECO:0000313" key="7">
    <source>
        <dbReference type="Proteomes" id="UP001420932"/>
    </source>
</evidence>
<proteinExistence type="predicted"/>
<keyword evidence="2" id="KW-0805">Transcription regulation</keyword>
<reference evidence="6 7" key="1">
    <citation type="submission" date="2024-01" db="EMBL/GenBank/DDBJ databases">
        <title>Genome assemblies of Stephania.</title>
        <authorList>
            <person name="Yang L."/>
        </authorList>
    </citation>
    <scope>NUCLEOTIDE SEQUENCE [LARGE SCALE GENOMIC DNA]</scope>
    <source>
        <strain evidence="6">YNDBR</strain>
        <tissue evidence="6">Leaf</tissue>
    </source>
</reference>
<comment type="subcellular location">
    <subcellularLocation>
        <location evidence="1">Nucleus</location>
    </subcellularLocation>
</comment>
<protein>
    <submittedName>
        <fullName evidence="6">Uncharacterized protein</fullName>
    </submittedName>
</protein>
<comment type="caution">
    <text evidence="6">The sequence shown here is derived from an EMBL/GenBank/DDBJ whole genome shotgun (WGS) entry which is preliminary data.</text>
</comment>
<dbReference type="PANTHER" id="PTHR31541:SF25">
    <property type="entry name" value="GAMMA-GLIADIN B"/>
    <property type="match status" value="1"/>
</dbReference>
<keyword evidence="7" id="KW-1185">Reference proteome</keyword>
<dbReference type="Gene3D" id="2.40.330.10">
    <property type="entry name" value="DNA-binding pseudobarrel domain"/>
    <property type="match status" value="1"/>
</dbReference>
<dbReference type="GO" id="GO:0005634">
    <property type="term" value="C:nucleus"/>
    <property type="evidence" value="ECO:0007669"/>
    <property type="project" value="UniProtKB-SubCell"/>
</dbReference>
<evidence type="ECO:0000256" key="1">
    <source>
        <dbReference type="ARBA" id="ARBA00004123"/>
    </source>
</evidence>
<evidence type="ECO:0000256" key="2">
    <source>
        <dbReference type="ARBA" id="ARBA00023015"/>
    </source>
</evidence>
<evidence type="ECO:0000256" key="3">
    <source>
        <dbReference type="ARBA" id="ARBA00023125"/>
    </source>
</evidence>
<evidence type="ECO:0000313" key="6">
    <source>
        <dbReference type="EMBL" id="KAK9121995.1"/>
    </source>
</evidence>
<dbReference type="InterPro" id="IPR005508">
    <property type="entry name" value="At2g31720-like"/>
</dbReference>
<accession>A0AAP0IVL8</accession>